<evidence type="ECO:0000256" key="3">
    <source>
        <dbReference type="ARBA" id="ARBA00004463"/>
    </source>
</evidence>
<dbReference type="EMBL" id="GG692395">
    <property type="protein sequence ID" value="EER35331.1"/>
    <property type="molecule type" value="Genomic_DNA"/>
</dbReference>
<comment type="similarity">
    <text evidence="5">Belongs to the YPP1 family.</text>
</comment>
<dbReference type="InterPro" id="IPR011990">
    <property type="entry name" value="TPR-like_helical_dom_sf"/>
</dbReference>
<dbReference type="PANTHER" id="PTHR23083">
    <property type="entry name" value="TETRATRICOPEPTIDE REPEAT PROTEIN, TPR"/>
    <property type="match status" value="1"/>
</dbReference>
<keyword evidence="4" id="KW-0254">Endocytosis</keyword>
<feature type="compositionally biased region" description="Low complexity" evidence="7">
    <location>
        <begin position="801"/>
        <end position="814"/>
    </location>
</feature>
<dbReference type="SUPFAM" id="SSF48452">
    <property type="entry name" value="TPR-like"/>
    <property type="match status" value="1"/>
</dbReference>
<comment type="function">
    <text evidence="1">Involved in endocytosis.</text>
</comment>
<gene>
    <name evidence="8" type="ORF">CTRG_00070</name>
</gene>
<dbReference type="OrthoDB" id="29013at2759"/>
<dbReference type="KEGG" id="ctp:CTRG_00070"/>
<dbReference type="PANTHER" id="PTHR23083:SF464">
    <property type="entry name" value="TETRATRICOPEPTIDE REPEAT DOMAIN 7, ISOFORM A"/>
    <property type="match status" value="1"/>
</dbReference>
<keyword evidence="9" id="KW-1185">Reference proteome</keyword>
<dbReference type="Proteomes" id="UP000002037">
    <property type="component" value="Unassembled WGS sequence"/>
</dbReference>
<protein>
    <recommendedName>
        <fullName evidence="6">Cargo-transport protein YPP1</fullName>
    </recommendedName>
</protein>
<comment type="subcellular location">
    <subcellularLocation>
        <location evidence="2">Cell membrane</location>
        <topology evidence="2">Peripheral membrane protein</topology>
        <orientation evidence="2">Cytoplasmic side</orientation>
    </subcellularLocation>
    <subcellularLocation>
        <location evidence="3">Cytoplasmic granule</location>
    </subcellularLocation>
</comment>
<evidence type="ECO:0000256" key="1">
    <source>
        <dbReference type="ARBA" id="ARBA00002550"/>
    </source>
</evidence>
<dbReference type="RefSeq" id="XP_002545289.1">
    <property type="nucleotide sequence ID" value="XM_002545243.1"/>
</dbReference>
<dbReference type="VEuPathDB" id="FungiDB:CTRG_00070"/>
<dbReference type="Gene3D" id="1.25.40.10">
    <property type="entry name" value="Tetratricopeptide repeat domain"/>
    <property type="match status" value="1"/>
</dbReference>
<feature type="region of interest" description="Disordered" evidence="7">
    <location>
        <begin position="734"/>
        <end position="754"/>
    </location>
</feature>
<sequence length="1012" mass="116871">MYIENSVNERYTRTLNFGCFPKNVLQFQDTQDYFQQLVFVDYQLELLIDNEFNKNELLSLENLSQLEQNPNSVNSANEKLQQLINYAKSISLNYENTSKSYDENLYYVVLMAHLYYLDDNLNHMNKLLGSIAVPFQVSKNANASNSSVNQKEFIEYLTVRYYVLLGLVGGNNSNVWLEYLQNYRKPFSKSQVVANHWLDLLFRNLSINLSKNGTIPFSFVNHLRNLSFFNNKLAIIAFSNYLLRPENYKLINNSFKSDYTTFLINEIEENILVKSQFPNAITNDTTAIEVNDYINNLYESLSYVPFNLSILKPSLSKKYLLDATTKTYQSRIVLSNLIYTLIDLNDYDEALAVFKTYIDYSKKDQELKGGYIDDILSIIDTYSTCVIHFNPLKSFKDHKKFQYNHDSMVSEMLKQFVVELLGYMKKLEELIDLSYDDDNHASDRNPLSFLYRKYNMNILQSDNSQFIELISKAWYAIGYYYYYLANFESSNQSLLNANVNLVLKYYKNSLIVNSTGNVFYLFSYALALANSGSLKSSLKLCKFILKKYPESFKTWNLLVLLLTSFDNDNADVVKPATNFDNILPSDLTNGNSIDGQTTQQDPNGYVAPRPQMREPERFINKALNISGLYVMKHKQRDIKLTAETKYEILQLKLTQLAVLESIHGSQYMIDYLSEVFILYHELFEVQLKSAPHVAQSSRQFGALDKWSHRPSFIDPSPNAQKVKHESFIPPVPKFEESDLEPKMSNHSKSGSSRVDKLKRLSNITSKDGAIGRRGSSIYSSVHSKIKKPESKHSSNGNGVVKSPPSITTSPKPASVENFIPEETSAPLKATDNITERKILQEIWLWTSRVFLKAGLIEECEQCIVEAESIYEPNIKTFTALGFLTSKSRKFLSLQEFERSLEILTTDSTYKYNINDYNLTLLGIAKLFLVDDEQKNSLFISNKDLNIGLIRLKNLLEDFSNVWMGGYNNVEVWYYLSKIYQFIDDKILLTKSLWKCIDLEDQRPVRDFISYEL</sequence>
<proteinExistence type="inferred from homology"/>
<accession>C5M1Y1</accession>
<dbReference type="HOGENOM" id="CLU_312174_0_0_1"/>
<dbReference type="AlphaFoldDB" id="C5M1Y1"/>
<evidence type="ECO:0000256" key="2">
    <source>
        <dbReference type="ARBA" id="ARBA00004413"/>
    </source>
</evidence>
<dbReference type="InterPro" id="IPR051722">
    <property type="entry name" value="Endocytosis_PI4K-reg_protein"/>
</dbReference>
<feature type="region of interest" description="Disordered" evidence="7">
    <location>
        <begin position="782"/>
        <end position="814"/>
    </location>
</feature>
<organism evidence="8 9">
    <name type="scientific">Candida tropicalis (strain ATCC MYA-3404 / T1)</name>
    <name type="common">Yeast</name>
    <dbReference type="NCBI Taxonomy" id="294747"/>
    <lineage>
        <taxon>Eukaryota</taxon>
        <taxon>Fungi</taxon>
        <taxon>Dikarya</taxon>
        <taxon>Ascomycota</taxon>
        <taxon>Saccharomycotina</taxon>
        <taxon>Pichiomycetes</taxon>
        <taxon>Debaryomycetaceae</taxon>
        <taxon>Candida/Lodderomyces clade</taxon>
        <taxon>Candida</taxon>
    </lineage>
</organism>
<dbReference type="CDD" id="cd23270">
    <property type="entry name" value="YPP1"/>
    <property type="match status" value="1"/>
</dbReference>
<dbReference type="GeneID" id="8301154"/>
<reference evidence="8 9" key="1">
    <citation type="journal article" date="2009" name="Nature">
        <title>Evolution of pathogenicity and sexual reproduction in eight Candida genomes.</title>
        <authorList>
            <person name="Butler G."/>
            <person name="Rasmussen M.D."/>
            <person name="Lin M.F."/>
            <person name="Santos M.A."/>
            <person name="Sakthikumar S."/>
            <person name="Munro C.A."/>
            <person name="Rheinbay E."/>
            <person name="Grabherr M."/>
            <person name="Forche A."/>
            <person name="Reedy J.L."/>
            <person name="Agrafioti I."/>
            <person name="Arnaud M.B."/>
            <person name="Bates S."/>
            <person name="Brown A.J."/>
            <person name="Brunke S."/>
            <person name="Costanzo M.C."/>
            <person name="Fitzpatrick D.A."/>
            <person name="de Groot P.W."/>
            <person name="Harris D."/>
            <person name="Hoyer L.L."/>
            <person name="Hube B."/>
            <person name="Klis F.M."/>
            <person name="Kodira C."/>
            <person name="Lennard N."/>
            <person name="Logue M.E."/>
            <person name="Martin R."/>
            <person name="Neiman A.M."/>
            <person name="Nikolaou E."/>
            <person name="Quail M.A."/>
            <person name="Quinn J."/>
            <person name="Santos M.C."/>
            <person name="Schmitzberger F.F."/>
            <person name="Sherlock G."/>
            <person name="Shah P."/>
            <person name="Silverstein K.A."/>
            <person name="Skrzypek M.S."/>
            <person name="Soll D."/>
            <person name="Staggs R."/>
            <person name="Stansfield I."/>
            <person name="Stumpf M.P."/>
            <person name="Sudbery P.E."/>
            <person name="Srikantha T."/>
            <person name="Zeng Q."/>
            <person name="Berman J."/>
            <person name="Berriman M."/>
            <person name="Heitman J."/>
            <person name="Gow N.A."/>
            <person name="Lorenz M.C."/>
            <person name="Birren B.W."/>
            <person name="Kellis M."/>
            <person name="Cuomo C.A."/>
        </authorList>
    </citation>
    <scope>NUCLEOTIDE SEQUENCE [LARGE SCALE GENOMIC DNA]</scope>
    <source>
        <strain evidence="9">ATCC MYA-3404 / T1</strain>
    </source>
</reference>
<evidence type="ECO:0000313" key="8">
    <source>
        <dbReference type="EMBL" id="EER35331.1"/>
    </source>
</evidence>
<evidence type="ECO:0000256" key="6">
    <source>
        <dbReference type="ARBA" id="ARBA00039231"/>
    </source>
</evidence>
<dbReference type="eggNOG" id="ENOG502QV6B">
    <property type="taxonomic scope" value="Eukaryota"/>
</dbReference>
<feature type="compositionally biased region" description="Basic and acidic residues" evidence="7">
    <location>
        <begin position="734"/>
        <end position="743"/>
    </location>
</feature>
<name>C5M1Y1_CANTT</name>
<dbReference type="GO" id="GO:0006897">
    <property type="term" value="P:endocytosis"/>
    <property type="evidence" value="ECO:0007669"/>
    <property type="project" value="UniProtKB-KW"/>
</dbReference>
<evidence type="ECO:0000313" key="9">
    <source>
        <dbReference type="Proteomes" id="UP000002037"/>
    </source>
</evidence>
<dbReference type="STRING" id="294747.C5M1Y1"/>
<dbReference type="GO" id="GO:0005886">
    <property type="term" value="C:plasma membrane"/>
    <property type="evidence" value="ECO:0007669"/>
    <property type="project" value="UniProtKB-SubCell"/>
</dbReference>
<evidence type="ECO:0000256" key="7">
    <source>
        <dbReference type="SAM" id="MobiDB-lite"/>
    </source>
</evidence>
<evidence type="ECO:0000256" key="4">
    <source>
        <dbReference type="ARBA" id="ARBA00022583"/>
    </source>
</evidence>
<evidence type="ECO:0000256" key="5">
    <source>
        <dbReference type="ARBA" id="ARBA00038251"/>
    </source>
</evidence>